<evidence type="ECO:0000313" key="4">
    <source>
        <dbReference type="Proteomes" id="UP000467193"/>
    </source>
</evidence>
<dbReference type="RefSeq" id="WP_163801106.1">
    <property type="nucleotide sequence ID" value="NZ_AP022588.1"/>
</dbReference>
<keyword evidence="4" id="KW-1185">Reference proteome</keyword>
<dbReference type="InterPro" id="IPR041313">
    <property type="entry name" value="DUF5642"/>
</dbReference>
<evidence type="ECO:0000313" key="3">
    <source>
        <dbReference type="EMBL" id="BBY31657.1"/>
    </source>
</evidence>
<dbReference type="AlphaFoldDB" id="A0A7I7R0B1"/>
<name>A0A7I7R0B1_9MYCO</name>
<dbReference type="EMBL" id="AP022588">
    <property type="protein sequence ID" value="BBY31657.1"/>
    <property type="molecule type" value="Genomic_DNA"/>
</dbReference>
<evidence type="ECO:0000259" key="2">
    <source>
        <dbReference type="Pfam" id="PF18702"/>
    </source>
</evidence>
<feature type="domain" description="DUF5642" evidence="2">
    <location>
        <begin position="40"/>
        <end position="219"/>
    </location>
</feature>
<dbReference type="KEGG" id="msei:MSEDJ_57530"/>
<sequence length="226" mass="22032">MRVFAACLAVLTCVACGEPGPPSAPPASPEVAAPVVAAVDPARVVQSRSEVPAGFEFADVAGRVAPVAQWGLGPAWTANPPTCAALGNPAVDEATVRGWSASGPGAIVYAVAAAVSAGLDTGVLGDCERFAVAAGHTTGAVSIVDGPPIADVPTVGLRAETVTVVEGGTETRSHAETFAAYPAGHVVYVTVVSDPGSGDSVLGPGFAARLLAGTTSAVRGVPVAGG</sequence>
<protein>
    <recommendedName>
        <fullName evidence="2">DUF5642 domain-containing protein</fullName>
    </recommendedName>
</protein>
<proteinExistence type="predicted"/>
<reference evidence="3 4" key="1">
    <citation type="journal article" date="2019" name="Emerg. Microbes Infect.">
        <title>Comprehensive subspecies identification of 175 nontuberculous mycobacteria species based on 7547 genomic profiles.</title>
        <authorList>
            <person name="Matsumoto Y."/>
            <person name="Kinjo T."/>
            <person name="Motooka D."/>
            <person name="Nabeya D."/>
            <person name="Jung N."/>
            <person name="Uechi K."/>
            <person name="Horii T."/>
            <person name="Iida T."/>
            <person name="Fujita J."/>
            <person name="Nakamura S."/>
        </authorList>
    </citation>
    <scope>NUCLEOTIDE SEQUENCE [LARGE SCALE GENOMIC DNA]</scope>
    <source>
        <strain evidence="3 4">JCM 17899</strain>
    </source>
</reference>
<evidence type="ECO:0000256" key="1">
    <source>
        <dbReference type="SAM" id="SignalP"/>
    </source>
</evidence>
<dbReference type="Pfam" id="PF18702">
    <property type="entry name" value="DUF5642"/>
    <property type="match status" value="1"/>
</dbReference>
<feature type="signal peptide" evidence="1">
    <location>
        <begin position="1"/>
        <end position="17"/>
    </location>
</feature>
<keyword evidence="1" id="KW-0732">Signal</keyword>
<dbReference type="Proteomes" id="UP000467193">
    <property type="component" value="Chromosome"/>
</dbReference>
<organism evidence="3 4">
    <name type="scientific">Mycolicibacterium sediminis</name>
    <dbReference type="NCBI Taxonomy" id="1286180"/>
    <lineage>
        <taxon>Bacteria</taxon>
        <taxon>Bacillati</taxon>
        <taxon>Actinomycetota</taxon>
        <taxon>Actinomycetes</taxon>
        <taxon>Mycobacteriales</taxon>
        <taxon>Mycobacteriaceae</taxon>
        <taxon>Mycolicibacterium</taxon>
    </lineage>
</organism>
<gene>
    <name evidence="3" type="ORF">MSEDJ_57530</name>
</gene>
<accession>A0A7I7R0B1</accession>
<feature type="chain" id="PRO_5038471293" description="DUF5642 domain-containing protein" evidence="1">
    <location>
        <begin position="18"/>
        <end position="226"/>
    </location>
</feature>